<dbReference type="AlphaFoldDB" id="A0AA39EZX2"/>
<evidence type="ECO:0000256" key="1">
    <source>
        <dbReference type="SAM" id="MobiDB-lite"/>
    </source>
</evidence>
<dbReference type="EMBL" id="JAQQBS010001424">
    <property type="protein sequence ID" value="KAK0159046.1"/>
    <property type="molecule type" value="Genomic_DNA"/>
</dbReference>
<accession>A0AA39EZX2</accession>
<reference evidence="2" key="1">
    <citation type="journal article" date="2023" name="bioRxiv">
        <title>Scaffold-level genome assemblies of two parasitoid biocontrol wasps reveal the parthenogenesis mechanism and an associated novel virus.</title>
        <authorList>
            <person name="Inwood S."/>
            <person name="Skelly J."/>
            <person name="Guhlin J."/>
            <person name="Harrop T."/>
            <person name="Goldson S."/>
            <person name="Dearden P."/>
        </authorList>
    </citation>
    <scope>NUCLEOTIDE SEQUENCE</scope>
    <source>
        <strain evidence="2">Irish</strain>
        <tissue evidence="2">Whole body</tissue>
    </source>
</reference>
<evidence type="ECO:0000313" key="3">
    <source>
        <dbReference type="Proteomes" id="UP001168990"/>
    </source>
</evidence>
<protein>
    <submittedName>
        <fullName evidence="2">Uncharacterized protein</fullName>
    </submittedName>
</protein>
<name>A0AA39EZX2_9HYME</name>
<feature type="compositionally biased region" description="Low complexity" evidence="1">
    <location>
        <begin position="1"/>
        <end position="21"/>
    </location>
</feature>
<dbReference type="Proteomes" id="UP001168990">
    <property type="component" value="Unassembled WGS sequence"/>
</dbReference>
<reference evidence="2" key="2">
    <citation type="submission" date="2023-03" db="EMBL/GenBank/DDBJ databases">
        <authorList>
            <person name="Inwood S.N."/>
            <person name="Skelly J.G."/>
            <person name="Guhlin J."/>
            <person name="Harrop T.W.R."/>
            <person name="Goldson S.G."/>
            <person name="Dearden P.K."/>
        </authorList>
    </citation>
    <scope>NUCLEOTIDE SEQUENCE</scope>
    <source>
        <strain evidence="2">Irish</strain>
        <tissue evidence="2">Whole body</tissue>
    </source>
</reference>
<evidence type="ECO:0000313" key="2">
    <source>
        <dbReference type="EMBL" id="KAK0159046.1"/>
    </source>
</evidence>
<comment type="caution">
    <text evidence="2">The sequence shown here is derived from an EMBL/GenBank/DDBJ whole genome shotgun (WGS) entry which is preliminary data.</text>
</comment>
<feature type="region of interest" description="Disordered" evidence="1">
    <location>
        <begin position="1"/>
        <end position="99"/>
    </location>
</feature>
<feature type="compositionally biased region" description="Basic residues" evidence="1">
    <location>
        <begin position="45"/>
        <end position="57"/>
    </location>
</feature>
<proteinExistence type="predicted"/>
<keyword evidence="3" id="KW-1185">Reference proteome</keyword>
<feature type="compositionally biased region" description="Polar residues" evidence="1">
    <location>
        <begin position="61"/>
        <end position="77"/>
    </location>
</feature>
<organism evidence="2 3">
    <name type="scientific">Microctonus aethiopoides</name>
    <dbReference type="NCBI Taxonomy" id="144406"/>
    <lineage>
        <taxon>Eukaryota</taxon>
        <taxon>Metazoa</taxon>
        <taxon>Ecdysozoa</taxon>
        <taxon>Arthropoda</taxon>
        <taxon>Hexapoda</taxon>
        <taxon>Insecta</taxon>
        <taxon>Pterygota</taxon>
        <taxon>Neoptera</taxon>
        <taxon>Endopterygota</taxon>
        <taxon>Hymenoptera</taxon>
        <taxon>Apocrita</taxon>
        <taxon>Ichneumonoidea</taxon>
        <taxon>Braconidae</taxon>
        <taxon>Euphorinae</taxon>
        <taxon>Microctonus</taxon>
    </lineage>
</organism>
<sequence length="133" mass="14590">MGPGPDSGSSAPSSAPHSLATSREEEDDDDEESNGRPPNDPGRSRSPRSRLHRRPSLRKSFSTGFSSNAVSLDSIDSNVPEPVPDSARRPRSSRGSQKWSNVRAVMALYSSLRKIKRYTTQPAEFHPTIPRGF</sequence>
<gene>
    <name evidence="2" type="ORF">PV328_009977</name>
</gene>